<reference evidence="1 2" key="1">
    <citation type="submission" date="2020-01" db="EMBL/GenBank/DDBJ databases">
        <authorList>
            <person name="Sanchez-Estrada R."/>
            <person name="Gonzalez-Y-Merchand J.A."/>
            <person name="Rivera-Gutierrez S."/>
        </authorList>
    </citation>
    <scope>NUCLEOTIDE SEQUENCE [LARGE SCALE GENOMIC DNA]</scope>
    <source>
        <strain evidence="1 2">CST 7247</strain>
    </source>
</reference>
<dbReference type="GO" id="GO:0003677">
    <property type="term" value="F:DNA binding"/>
    <property type="evidence" value="ECO:0007669"/>
    <property type="project" value="InterPro"/>
</dbReference>
<comment type="caution">
    <text evidence="1">The sequence shown here is derived from an EMBL/GenBank/DDBJ whole genome shotgun (WGS) entry which is preliminary data.</text>
</comment>
<sequence length="75" mass="8330">MIDLAAIRRDAAVTQVQMAERLRQTQGAVSQTERRTDLRLSTLVEYLAALGGRAELTITVGENTYTYDLSEKGSR</sequence>
<dbReference type="Gene3D" id="1.10.260.40">
    <property type="entry name" value="lambda repressor-like DNA-binding domains"/>
    <property type="match status" value="1"/>
</dbReference>
<dbReference type="EMBL" id="JAACYR010000116">
    <property type="protein sequence ID" value="NDJ91713.1"/>
    <property type="molecule type" value="Genomic_DNA"/>
</dbReference>
<evidence type="ECO:0000313" key="1">
    <source>
        <dbReference type="EMBL" id="NDJ91713.1"/>
    </source>
</evidence>
<organism evidence="1 2">
    <name type="scientific">Mycolicibacter kumamotonensis</name>
    <dbReference type="NCBI Taxonomy" id="354243"/>
    <lineage>
        <taxon>Bacteria</taxon>
        <taxon>Bacillati</taxon>
        <taxon>Actinomycetota</taxon>
        <taxon>Actinomycetes</taxon>
        <taxon>Mycobacteriales</taxon>
        <taxon>Mycobacteriaceae</taxon>
        <taxon>Mycolicibacter</taxon>
    </lineage>
</organism>
<evidence type="ECO:0000313" key="2">
    <source>
        <dbReference type="Proteomes" id="UP000466523"/>
    </source>
</evidence>
<dbReference type="AlphaFoldDB" id="A0A7K3LHA9"/>
<name>A0A7K3LHA9_9MYCO</name>
<dbReference type="SUPFAM" id="SSF47413">
    <property type="entry name" value="lambda repressor-like DNA-binding domains"/>
    <property type="match status" value="1"/>
</dbReference>
<proteinExistence type="predicted"/>
<protein>
    <submittedName>
        <fullName evidence="1">XRE family transcriptional regulator</fullName>
    </submittedName>
</protein>
<dbReference type="InterPro" id="IPR010982">
    <property type="entry name" value="Lambda_DNA-bd_dom_sf"/>
</dbReference>
<accession>A0A7K3LHA9</accession>
<dbReference type="Proteomes" id="UP000466523">
    <property type="component" value="Unassembled WGS sequence"/>
</dbReference>
<gene>
    <name evidence="1" type="ORF">GWR20_21645</name>
</gene>